<comment type="caution">
    <text evidence="6">Lacks conserved residue(s) required for the propagation of feature annotation.</text>
</comment>
<dbReference type="SMART" id="SM00720">
    <property type="entry name" value="calpain_III"/>
    <property type="match status" value="1"/>
</dbReference>
<proteinExistence type="inferred from homology"/>
<dbReference type="InterPro" id="IPR001300">
    <property type="entry name" value="Peptidase_C2_calpain_cat"/>
</dbReference>
<dbReference type="SUPFAM" id="SSF54001">
    <property type="entry name" value="Cysteine proteinases"/>
    <property type="match status" value="1"/>
</dbReference>
<dbReference type="InterPro" id="IPR022683">
    <property type="entry name" value="Calpain_III"/>
</dbReference>
<reference evidence="8" key="2">
    <citation type="submission" date="2025-09" db="UniProtKB">
        <authorList>
            <consortium name="Ensembl"/>
        </authorList>
    </citation>
    <scope>IDENTIFICATION</scope>
</reference>
<feature type="domain" description="Calpain catalytic" evidence="7">
    <location>
        <begin position="1"/>
        <end position="219"/>
    </location>
</feature>
<dbReference type="CDD" id="cd00214">
    <property type="entry name" value="Calpain_III"/>
    <property type="match status" value="1"/>
</dbReference>
<evidence type="ECO:0000256" key="4">
    <source>
        <dbReference type="ARBA" id="ARBA00022807"/>
    </source>
</evidence>
<dbReference type="InterPro" id="IPR022682">
    <property type="entry name" value="Calpain_domain_III"/>
</dbReference>
<dbReference type="GO" id="GO:0004198">
    <property type="term" value="F:calcium-dependent cysteine-type endopeptidase activity"/>
    <property type="evidence" value="ECO:0007669"/>
    <property type="project" value="InterPro"/>
</dbReference>
<organism evidence="8 9">
    <name type="scientific">Xiphophorus couchianus</name>
    <name type="common">Monterrey platyfish</name>
    <dbReference type="NCBI Taxonomy" id="32473"/>
    <lineage>
        <taxon>Eukaryota</taxon>
        <taxon>Metazoa</taxon>
        <taxon>Chordata</taxon>
        <taxon>Craniata</taxon>
        <taxon>Vertebrata</taxon>
        <taxon>Euteleostomi</taxon>
        <taxon>Actinopterygii</taxon>
        <taxon>Neopterygii</taxon>
        <taxon>Teleostei</taxon>
        <taxon>Neoteleostei</taxon>
        <taxon>Acanthomorphata</taxon>
        <taxon>Ovalentaria</taxon>
        <taxon>Atherinomorphae</taxon>
        <taxon>Cyprinodontiformes</taxon>
        <taxon>Poeciliidae</taxon>
        <taxon>Poeciliinae</taxon>
        <taxon>Xiphophorus</taxon>
    </lineage>
</organism>
<dbReference type="SMART" id="SM00230">
    <property type="entry name" value="CysPc"/>
    <property type="match status" value="1"/>
</dbReference>
<dbReference type="InterPro" id="IPR022684">
    <property type="entry name" value="Calpain_cysteine_protease"/>
</dbReference>
<evidence type="ECO:0000256" key="6">
    <source>
        <dbReference type="PROSITE-ProRule" id="PRU00239"/>
    </source>
</evidence>
<evidence type="ECO:0000259" key="7">
    <source>
        <dbReference type="PROSITE" id="PS50203"/>
    </source>
</evidence>
<dbReference type="Ensembl" id="ENSXCOT00000020628.1">
    <property type="protein sequence ID" value="ENSXCOP00000020380.1"/>
    <property type="gene ID" value="ENSXCOG00000015264.1"/>
</dbReference>
<evidence type="ECO:0000256" key="5">
    <source>
        <dbReference type="PIRSR" id="PIRSR622684-1"/>
    </source>
</evidence>
<evidence type="ECO:0000313" key="8">
    <source>
        <dbReference type="Ensembl" id="ENSXCOP00000020380.1"/>
    </source>
</evidence>
<dbReference type="GO" id="GO:0006508">
    <property type="term" value="P:proteolysis"/>
    <property type="evidence" value="ECO:0007669"/>
    <property type="project" value="UniProtKB-KW"/>
</dbReference>
<keyword evidence="4" id="KW-0788">Thiol protease</keyword>
<dbReference type="InterPro" id="IPR038765">
    <property type="entry name" value="Papain-like_cys_pep_sf"/>
</dbReference>
<dbReference type="PANTHER" id="PTHR10183:SF322">
    <property type="entry name" value="CALPAIN-11"/>
    <property type="match status" value="1"/>
</dbReference>
<evidence type="ECO:0000256" key="3">
    <source>
        <dbReference type="ARBA" id="ARBA00022801"/>
    </source>
</evidence>
<evidence type="ECO:0000313" key="9">
    <source>
        <dbReference type="Proteomes" id="UP000261380"/>
    </source>
</evidence>
<protein>
    <recommendedName>
        <fullName evidence="7">Calpain catalytic domain-containing protein</fullName>
    </recommendedName>
</protein>
<accession>A0A3B5MA18</accession>
<dbReference type="Gene3D" id="3.90.70.10">
    <property type="entry name" value="Cysteine proteinases"/>
    <property type="match status" value="1"/>
</dbReference>
<dbReference type="PRINTS" id="PR00704">
    <property type="entry name" value="CALPAIN"/>
</dbReference>
<reference evidence="8" key="1">
    <citation type="submission" date="2025-08" db="UniProtKB">
        <authorList>
            <consortium name="Ensembl"/>
        </authorList>
    </citation>
    <scope>IDENTIFICATION</scope>
</reference>
<evidence type="ECO:0000256" key="2">
    <source>
        <dbReference type="ARBA" id="ARBA00022670"/>
    </source>
</evidence>
<dbReference type="AlphaFoldDB" id="A0A3B5MA18"/>
<dbReference type="SUPFAM" id="SSF49758">
    <property type="entry name" value="Calpain large subunit, middle domain (domain III)"/>
    <property type="match status" value="1"/>
</dbReference>
<evidence type="ECO:0000256" key="1">
    <source>
        <dbReference type="ARBA" id="ARBA00007623"/>
    </source>
</evidence>
<dbReference type="InterPro" id="IPR033883">
    <property type="entry name" value="C2_III"/>
</dbReference>
<dbReference type="Pfam" id="PF01067">
    <property type="entry name" value="Calpain_III"/>
    <property type="match status" value="1"/>
</dbReference>
<feature type="active site" evidence="5">
    <location>
        <position position="144"/>
    </location>
</feature>
<dbReference type="Proteomes" id="UP000261380">
    <property type="component" value="Unplaced"/>
</dbReference>
<dbReference type="PROSITE" id="PS50203">
    <property type="entry name" value="CALPAIN_CAT"/>
    <property type="match status" value="1"/>
</dbReference>
<dbReference type="Pfam" id="PF00648">
    <property type="entry name" value="Peptidase_C2"/>
    <property type="match status" value="1"/>
</dbReference>
<name>A0A3B5MA18_9TELE</name>
<dbReference type="CDD" id="cd00044">
    <property type="entry name" value="CysPc"/>
    <property type="match status" value="1"/>
</dbReference>
<dbReference type="GeneTree" id="ENSGT00940000158672"/>
<comment type="similarity">
    <text evidence="1">Belongs to the peptidase C2 family.</text>
</comment>
<keyword evidence="9" id="KW-1185">Reference proteome</keyword>
<dbReference type="FunFam" id="3.90.70.10:FF:000001">
    <property type="entry name" value="Calpain-1 catalytic subunit"/>
    <property type="match status" value="1"/>
</dbReference>
<feature type="active site" evidence="5">
    <location>
        <position position="161"/>
    </location>
</feature>
<dbReference type="GO" id="GO:0005737">
    <property type="term" value="C:cytoplasm"/>
    <property type="evidence" value="ECO:0007669"/>
    <property type="project" value="TreeGrafter"/>
</dbReference>
<dbReference type="InterPro" id="IPR036213">
    <property type="entry name" value="Calpain_III_sf"/>
</dbReference>
<keyword evidence="3" id="KW-0378">Hydrolase</keyword>
<keyword evidence="2" id="KW-0645">Protease</keyword>
<dbReference type="PANTHER" id="PTHR10183">
    <property type="entry name" value="CALPAIN"/>
    <property type="match status" value="1"/>
</dbReference>
<dbReference type="Gene3D" id="2.60.120.380">
    <property type="match status" value="1"/>
</dbReference>
<sequence length="414" mass="47486">QLLHRVVPHGQDFSHLYAGIFHFQFWQFGKWVDVVIDDRLPVKDGELLFVHSAEGSEFWSALLEKAYAKLNGSYEALSGGSTTEGFEDFTGGVAEMYELKKAPRDLYRIIGKALERGSLLGCSIDITSAFDMEAVTFKKLVKGHAYSVTGVRQERLIRIRNPWGQVEWTGAWSDSSSEWNAIDSAEKDEMLCKMEDGEFWMSFQEFLHQFSRLEICNLTPDALSQDATSFWTTVTYEGSWRKGSTAGGCRNHPSEDKGSRAFIRTTITLLEEDDDPEDDQAACSFLVALMQKDRRQFLLIIYFICTVSGNDADALRPVIWQFRGSAGVHMKKDFFLRHSSCARSESFINLREVSSRFRLPPGEYLIVPSTFEPSKEADFVLRFQGFPTYLIVLLFYKNKLFLDFLNVYFFYFFL</sequence>